<dbReference type="Gene3D" id="1.20.1250.20">
    <property type="entry name" value="MFS general substrate transporter like domains"/>
    <property type="match status" value="1"/>
</dbReference>
<feature type="transmembrane region" description="Helical" evidence="3">
    <location>
        <begin position="356"/>
        <end position="374"/>
    </location>
</feature>
<accession>A0ABM1EPU0</accession>
<comment type="subcellular location">
    <subcellularLocation>
        <location evidence="1">Membrane</location>
        <topology evidence="1">Multi-pass membrane protein</topology>
    </subcellularLocation>
</comment>
<sequence>MNTQDTEEHQETATENAEAVGRPGKIARTVPSHTDHGWAWMVLIGACTNAFILSTAASSFSVMLAEFFIVFDAKRSMIVLIGSLQYGVSLMLGPAFTRLAGEYSYRVIVMTGGMLATGGMCLSYGAVELRTLIGAYGLLTGSAHFARVRIDFAALRYLEAFLERFHCNANRLQEGAVNHFIRIGFGAGMINSPSKVINGSYFNKKRSLANGLVSISTAVGSLVGPLLCIKLLEMYTWHGTLIILAGIYLQTVAASALFRPIPKAAKETQRKRGSSRSTQLTMPITDLIKLGVHCLSNVAMGVSAFIVMTFWVLYGMSQGFSFTRAAQMMSVLGGSSVLGGFIVAATADRQWFPRHVVFVLATLAISLFNFAFLFARDLWVYALCCVLCGCSVGVRTSMETTILVDLFGIQHLSIVQPIYSLCFGLGAFVGPLTAGTLLDYTDNLKLVVILCGSASAVGAALLSGALYIDYGQKRTRREAPRHGASSTVETIFD</sequence>
<keyword evidence="3" id="KW-1133">Transmembrane helix</keyword>
<organism evidence="5 6">
    <name type="scientific">Priapulus caudatus</name>
    <name type="common">Priapulid worm</name>
    <dbReference type="NCBI Taxonomy" id="37621"/>
    <lineage>
        <taxon>Eukaryota</taxon>
        <taxon>Metazoa</taxon>
        <taxon>Ecdysozoa</taxon>
        <taxon>Scalidophora</taxon>
        <taxon>Priapulida</taxon>
        <taxon>Priapulimorpha</taxon>
        <taxon>Priapulimorphida</taxon>
        <taxon>Priapulidae</taxon>
        <taxon>Priapulus</taxon>
    </lineage>
</organism>
<evidence type="ECO:0000313" key="6">
    <source>
        <dbReference type="RefSeq" id="XP_014674211.1"/>
    </source>
</evidence>
<dbReference type="GeneID" id="106814409"/>
<keyword evidence="3" id="KW-0472">Membrane</keyword>
<dbReference type="Pfam" id="PF07690">
    <property type="entry name" value="MFS_1"/>
    <property type="match status" value="1"/>
</dbReference>
<dbReference type="InterPro" id="IPR020846">
    <property type="entry name" value="MFS_dom"/>
</dbReference>
<feature type="transmembrane region" description="Helical" evidence="3">
    <location>
        <begin position="444"/>
        <end position="468"/>
    </location>
</feature>
<dbReference type="InterPro" id="IPR011701">
    <property type="entry name" value="MFS"/>
</dbReference>
<feature type="transmembrane region" description="Helical" evidence="3">
    <location>
        <begin position="77"/>
        <end position="97"/>
    </location>
</feature>
<feature type="transmembrane region" description="Helical" evidence="3">
    <location>
        <begin position="290"/>
        <end position="313"/>
    </location>
</feature>
<keyword evidence="3" id="KW-0812">Transmembrane</keyword>
<feature type="transmembrane region" description="Helical" evidence="3">
    <location>
        <begin position="380"/>
        <end position="398"/>
    </location>
</feature>
<feature type="transmembrane region" description="Helical" evidence="3">
    <location>
        <begin position="238"/>
        <end position="258"/>
    </location>
</feature>
<reference evidence="6" key="1">
    <citation type="submission" date="2025-08" db="UniProtKB">
        <authorList>
            <consortium name="RefSeq"/>
        </authorList>
    </citation>
    <scope>IDENTIFICATION</scope>
</reference>
<protein>
    <submittedName>
        <fullName evidence="6">Monocarboxylate transporter 3-like</fullName>
    </submittedName>
</protein>
<evidence type="ECO:0000313" key="5">
    <source>
        <dbReference type="Proteomes" id="UP000695022"/>
    </source>
</evidence>
<keyword evidence="5" id="KW-1185">Reference proteome</keyword>
<evidence type="ECO:0000256" key="1">
    <source>
        <dbReference type="ARBA" id="ARBA00004141"/>
    </source>
</evidence>
<feature type="region of interest" description="Disordered" evidence="2">
    <location>
        <begin position="1"/>
        <end position="26"/>
    </location>
</feature>
<dbReference type="InterPro" id="IPR036259">
    <property type="entry name" value="MFS_trans_sf"/>
</dbReference>
<feature type="domain" description="Major facilitator superfamily (MFS) profile" evidence="4">
    <location>
        <begin position="58"/>
        <end position="476"/>
    </location>
</feature>
<evidence type="ECO:0000256" key="3">
    <source>
        <dbReference type="SAM" id="Phobius"/>
    </source>
</evidence>
<feature type="transmembrane region" description="Helical" evidence="3">
    <location>
        <begin position="103"/>
        <end position="127"/>
    </location>
</feature>
<feature type="compositionally biased region" description="Basic and acidic residues" evidence="2">
    <location>
        <begin position="1"/>
        <end position="12"/>
    </location>
</feature>
<name>A0ABM1EPU0_PRICU</name>
<dbReference type="RefSeq" id="XP_014674211.1">
    <property type="nucleotide sequence ID" value="XM_014818725.1"/>
</dbReference>
<proteinExistence type="predicted"/>
<evidence type="ECO:0000259" key="4">
    <source>
        <dbReference type="PROSITE" id="PS50850"/>
    </source>
</evidence>
<dbReference type="InterPro" id="IPR050327">
    <property type="entry name" value="Proton-linked_MCT"/>
</dbReference>
<dbReference type="PANTHER" id="PTHR11360">
    <property type="entry name" value="MONOCARBOXYLATE TRANSPORTER"/>
    <property type="match status" value="1"/>
</dbReference>
<dbReference type="PANTHER" id="PTHR11360:SF260">
    <property type="entry name" value="MFS DOMAIN-CONTAINING PROTEIN"/>
    <property type="match status" value="1"/>
</dbReference>
<feature type="transmembrane region" description="Helical" evidence="3">
    <location>
        <begin position="38"/>
        <end position="65"/>
    </location>
</feature>
<gene>
    <name evidence="6" type="primary">LOC106814409</name>
</gene>
<feature type="transmembrane region" description="Helical" evidence="3">
    <location>
        <begin position="418"/>
        <end position="438"/>
    </location>
</feature>
<dbReference type="Proteomes" id="UP000695022">
    <property type="component" value="Unplaced"/>
</dbReference>
<dbReference type="SUPFAM" id="SSF103473">
    <property type="entry name" value="MFS general substrate transporter"/>
    <property type="match status" value="2"/>
</dbReference>
<evidence type="ECO:0000256" key="2">
    <source>
        <dbReference type="SAM" id="MobiDB-lite"/>
    </source>
</evidence>
<dbReference type="PROSITE" id="PS50850">
    <property type="entry name" value="MFS"/>
    <property type="match status" value="1"/>
</dbReference>
<feature type="transmembrane region" description="Helical" evidence="3">
    <location>
        <begin position="325"/>
        <end position="344"/>
    </location>
</feature>
<feature type="transmembrane region" description="Helical" evidence="3">
    <location>
        <begin position="208"/>
        <end position="232"/>
    </location>
</feature>